<evidence type="ECO:0000313" key="1">
    <source>
        <dbReference type="EMBL" id="MPM46425.1"/>
    </source>
</evidence>
<comment type="caution">
    <text evidence="1">The sequence shown here is derived from an EMBL/GenBank/DDBJ whole genome shotgun (WGS) entry which is preliminary data.</text>
</comment>
<accession>A0A644ZZN3</accession>
<protein>
    <submittedName>
        <fullName evidence="1">Uncharacterized protein</fullName>
    </submittedName>
</protein>
<organism evidence="1">
    <name type="scientific">bioreactor metagenome</name>
    <dbReference type="NCBI Taxonomy" id="1076179"/>
    <lineage>
        <taxon>unclassified sequences</taxon>
        <taxon>metagenomes</taxon>
        <taxon>ecological metagenomes</taxon>
    </lineage>
</organism>
<dbReference type="EMBL" id="VSSQ01011274">
    <property type="protein sequence ID" value="MPM46425.1"/>
    <property type="molecule type" value="Genomic_DNA"/>
</dbReference>
<reference evidence="1" key="1">
    <citation type="submission" date="2019-08" db="EMBL/GenBank/DDBJ databases">
        <authorList>
            <person name="Kucharzyk K."/>
            <person name="Murdoch R.W."/>
            <person name="Higgins S."/>
            <person name="Loffler F."/>
        </authorList>
    </citation>
    <scope>NUCLEOTIDE SEQUENCE</scope>
</reference>
<name>A0A644ZZN3_9ZZZZ</name>
<gene>
    <name evidence="1" type="ORF">SDC9_93125</name>
</gene>
<sequence>MLEITPFDLHVLGTPPAFVLSQDQTLYYIKNILDSSVGSNSFLSRVSFRNSKFPRALFLLQCCLIFKVQCVLRLAGHPLIIPRESGIVKHFFQNLFLNSSGFRNSRIFIVPCAVRFVKHFLSKNSWNFLASCSFPPLADDFYNIQAKALFVNAFRHIFSTISKVAKHSKKSYNI</sequence>
<dbReference type="AlphaFoldDB" id="A0A644ZZN3"/>
<proteinExistence type="predicted"/>